<evidence type="ECO:0000313" key="2">
    <source>
        <dbReference type="Proteomes" id="UP000824070"/>
    </source>
</evidence>
<evidence type="ECO:0000313" key="1">
    <source>
        <dbReference type="EMBL" id="HIU45438.1"/>
    </source>
</evidence>
<reference evidence="1" key="2">
    <citation type="journal article" date="2021" name="PeerJ">
        <title>Extensive microbial diversity within the chicken gut microbiome revealed by metagenomics and culture.</title>
        <authorList>
            <person name="Gilroy R."/>
            <person name="Ravi A."/>
            <person name="Getino M."/>
            <person name="Pursley I."/>
            <person name="Horton D.L."/>
            <person name="Alikhan N.F."/>
            <person name="Baker D."/>
            <person name="Gharbi K."/>
            <person name="Hall N."/>
            <person name="Watson M."/>
            <person name="Adriaenssens E.M."/>
            <person name="Foster-Nyarko E."/>
            <person name="Jarju S."/>
            <person name="Secka A."/>
            <person name="Antonio M."/>
            <person name="Oren A."/>
            <person name="Chaudhuri R.R."/>
            <person name="La Ragione R."/>
            <person name="Hildebrand F."/>
            <person name="Pallen M.J."/>
        </authorList>
    </citation>
    <scope>NUCLEOTIDE SEQUENCE</scope>
    <source>
        <strain evidence="1">ChiGjej1B1-22543</strain>
    </source>
</reference>
<dbReference type="Proteomes" id="UP000824070">
    <property type="component" value="Unassembled WGS sequence"/>
</dbReference>
<sequence>MKRRLLIKLAAMSVAPLLCLGSLGVATYAWFTASRRATLSVNEIKVKAPEFPDTFRLYAYNGNSPSGYTDYAYLSAIGETDQAASIASGTSFLSQFSEITGSEYRLENLFPKSCYLFALFFEKGEDFNSFSLSLTASCLGDAAEGAGKALLYNKGEDGSEGLNHGQQIVLASAIDVYTKTLQLSDSEYTASDGVLQLSEANSEIANAFITTDMGSGDPTLGNVTGRMVEDRFDYFQNRDDDDASDITRTIVEETAMSTSACLVLIQVEFSDFPETHMSLIESDPSTGQDYWGFDPSSSLSTPYQGLPFSIEELTLRGNR</sequence>
<comment type="caution">
    <text evidence="1">The sequence shown here is derived from an EMBL/GenBank/DDBJ whole genome shotgun (WGS) entry which is preliminary data.</text>
</comment>
<dbReference type="AlphaFoldDB" id="A0A9D1LP36"/>
<organism evidence="1 2">
    <name type="scientific">Candidatus Alloenteromonas pullicola</name>
    <dbReference type="NCBI Taxonomy" id="2840784"/>
    <lineage>
        <taxon>Bacteria</taxon>
        <taxon>Bacillati</taxon>
        <taxon>Bacillota</taxon>
        <taxon>Bacillota incertae sedis</taxon>
        <taxon>Candidatus Alloenteromonas</taxon>
    </lineage>
</organism>
<gene>
    <name evidence="1" type="ORF">IAC52_03985</name>
</gene>
<protein>
    <submittedName>
        <fullName evidence="1">Uncharacterized protein</fullName>
    </submittedName>
</protein>
<name>A0A9D1LP36_9FIRM</name>
<proteinExistence type="predicted"/>
<dbReference type="EMBL" id="DVMV01000029">
    <property type="protein sequence ID" value="HIU45438.1"/>
    <property type="molecule type" value="Genomic_DNA"/>
</dbReference>
<accession>A0A9D1LP36</accession>
<reference evidence="1" key="1">
    <citation type="submission" date="2020-10" db="EMBL/GenBank/DDBJ databases">
        <authorList>
            <person name="Gilroy R."/>
        </authorList>
    </citation>
    <scope>NUCLEOTIDE SEQUENCE</scope>
    <source>
        <strain evidence="1">ChiGjej1B1-22543</strain>
    </source>
</reference>